<comment type="caution">
    <text evidence="1">The sequence shown here is derived from an EMBL/GenBank/DDBJ whole genome shotgun (WGS) entry which is preliminary data.</text>
</comment>
<dbReference type="AlphaFoldDB" id="E6PGF7"/>
<evidence type="ECO:0000313" key="1">
    <source>
        <dbReference type="EMBL" id="CBH75545.1"/>
    </source>
</evidence>
<proteinExistence type="predicted"/>
<name>E6PGF7_9ZZZZ</name>
<gene>
    <name evidence="1" type="ORF">CARN1_2615</name>
</gene>
<sequence>MSASTVRGAILGLVLVAAAALFRGALIRPAAAAAGPSCGVRVVHLPGNVVFRILFAKNGAVQQYVLVSSDRNPELVNDRKKFIERQFGPEAVNAPPLRIIAFKPAPGGGGLMIPDKAVDSCGRTLTFQ</sequence>
<reference evidence="1" key="1">
    <citation type="submission" date="2009-10" db="EMBL/GenBank/DDBJ databases">
        <title>Diversity of trophic interactions inside an arsenic-rich microbial ecosystem.</title>
        <authorList>
            <person name="Bertin P.N."/>
            <person name="Heinrich-Salmeron A."/>
            <person name="Pelletier E."/>
            <person name="Goulhen-Chollet F."/>
            <person name="Arsene-Ploetze F."/>
            <person name="Gallien S."/>
            <person name="Calteau A."/>
            <person name="Vallenet D."/>
            <person name="Casiot C."/>
            <person name="Chane-Woon-Ming B."/>
            <person name="Giloteaux L."/>
            <person name="Barakat M."/>
            <person name="Bonnefoy V."/>
            <person name="Bruneel O."/>
            <person name="Chandler M."/>
            <person name="Cleiss J."/>
            <person name="Duran R."/>
            <person name="Elbaz-Poulichet F."/>
            <person name="Fonknechten N."/>
            <person name="Lauga B."/>
            <person name="Mornico D."/>
            <person name="Ortet P."/>
            <person name="Schaeffer C."/>
            <person name="Siguier P."/>
            <person name="Alexander Thil Smith A."/>
            <person name="Van Dorsselaer A."/>
            <person name="Weissenbach J."/>
            <person name="Medigue C."/>
            <person name="Le Paslier D."/>
        </authorList>
    </citation>
    <scope>NUCLEOTIDE SEQUENCE</scope>
</reference>
<protein>
    <submittedName>
        <fullName evidence="1">Uncharacterized protein</fullName>
    </submittedName>
</protein>
<dbReference type="EMBL" id="CABL01000011">
    <property type="protein sequence ID" value="CBH75545.1"/>
    <property type="molecule type" value="Genomic_DNA"/>
</dbReference>
<organism evidence="1">
    <name type="scientific">mine drainage metagenome</name>
    <dbReference type="NCBI Taxonomy" id="410659"/>
    <lineage>
        <taxon>unclassified sequences</taxon>
        <taxon>metagenomes</taxon>
        <taxon>ecological metagenomes</taxon>
    </lineage>
</organism>
<accession>E6PGF7</accession>